<dbReference type="GO" id="GO:0006012">
    <property type="term" value="P:galactose metabolic process"/>
    <property type="evidence" value="ECO:0007669"/>
    <property type="project" value="InterPro"/>
</dbReference>
<evidence type="ECO:0000256" key="3">
    <source>
        <dbReference type="ARBA" id="ARBA00022741"/>
    </source>
</evidence>
<comment type="similarity">
    <text evidence="1">Belongs to the GHMP kinase family. GalK subfamily.</text>
</comment>
<dbReference type="InterPro" id="IPR013750">
    <property type="entry name" value="GHMP_kinase_C_dom"/>
</dbReference>
<dbReference type="FunFam" id="3.30.230.10:FF:000023">
    <property type="entry name" value="Putative N-acetylgalactosamine kinase"/>
    <property type="match status" value="1"/>
</dbReference>
<dbReference type="FunFam" id="1.20.1440.340:FF:000001">
    <property type="entry name" value="N-acetylgalactosamine kinase isoform 2"/>
    <property type="match status" value="1"/>
</dbReference>
<evidence type="ECO:0000256" key="4">
    <source>
        <dbReference type="ARBA" id="ARBA00022777"/>
    </source>
</evidence>
<evidence type="ECO:0000256" key="2">
    <source>
        <dbReference type="ARBA" id="ARBA00022679"/>
    </source>
</evidence>
<dbReference type="InterPro" id="IPR000705">
    <property type="entry name" value="Galactokinase"/>
</dbReference>
<protein>
    <submittedName>
        <fullName evidence="9">N-acetylgalactosamine kinase-like</fullName>
    </submittedName>
</protein>
<proteinExistence type="evidence at transcript level"/>
<keyword evidence="2" id="KW-0808">Transferase</keyword>
<organism evidence="9">
    <name type="scientific">Phallusia mammillata</name>
    <dbReference type="NCBI Taxonomy" id="59560"/>
    <lineage>
        <taxon>Eukaryota</taxon>
        <taxon>Metazoa</taxon>
        <taxon>Chordata</taxon>
        <taxon>Tunicata</taxon>
        <taxon>Ascidiacea</taxon>
        <taxon>Phlebobranchia</taxon>
        <taxon>Ascidiidae</taxon>
        <taxon>Phallusia</taxon>
    </lineage>
</organism>
<dbReference type="GO" id="GO:0004335">
    <property type="term" value="F:galactokinase activity"/>
    <property type="evidence" value="ECO:0007669"/>
    <property type="project" value="InterPro"/>
</dbReference>
<evidence type="ECO:0000256" key="1">
    <source>
        <dbReference type="ARBA" id="ARBA00006566"/>
    </source>
</evidence>
<gene>
    <name evidence="9" type="primary">Galk2</name>
</gene>
<dbReference type="PROSITE" id="PS00106">
    <property type="entry name" value="GALACTOKINASE"/>
    <property type="match status" value="1"/>
</dbReference>
<dbReference type="PANTHER" id="PTHR10457">
    <property type="entry name" value="MEVALONATE KINASE/GALACTOKINASE"/>
    <property type="match status" value="1"/>
</dbReference>
<dbReference type="Gene3D" id="1.20.1440.340">
    <property type="match status" value="1"/>
</dbReference>
<evidence type="ECO:0000313" key="9">
    <source>
        <dbReference type="EMBL" id="CAB3248206.1"/>
    </source>
</evidence>
<dbReference type="PRINTS" id="PR00959">
    <property type="entry name" value="MEVGALKINASE"/>
</dbReference>
<keyword evidence="4 9" id="KW-0418">Kinase</keyword>
<dbReference type="GO" id="GO:0005524">
    <property type="term" value="F:ATP binding"/>
    <property type="evidence" value="ECO:0007669"/>
    <property type="project" value="UniProtKB-KW"/>
</dbReference>
<dbReference type="InterPro" id="IPR019741">
    <property type="entry name" value="Galactokinase_CS"/>
</dbReference>
<feature type="domain" description="GHMP kinase C-terminal" evidence="7">
    <location>
        <begin position="359"/>
        <end position="433"/>
    </location>
</feature>
<dbReference type="PIRSF" id="PIRSF000530">
    <property type="entry name" value="Galactokinase"/>
    <property type="match status" value="1"/>
</dbReference>
<dbReference type="InterPro" id="IPR014721">
    <property type="entry name" value="Ribsml_uS5_D2-typ_fold_subgr"/>
</dbReference>
<dbReference type="PANTHER" id="PTHR10457:SF7">
    <property type="entry name" value="GALACTOKINASE-RELATED"/>
    <property type="match status" value="1"/>
</dbReference>
<dbReference type="InterPro" id="IPR006206">
    <property type="entry name" value="Mevalonate/galactokinase"/>
</dbReference>
<sequence>MAVVASNLSSLKEDNAEKYKRYKELANSFEAKYGKVPKFICCAPGRVNLIGEHIDYCGYSVLPMAVSQDISMAVATTNDGSLNFSNLEGSFQDYNSSTKTFDIDSSKPEWFHYILCGFKGVYEFASLDIAAGIQVMVHGTVPKAAGMSSSSALVCAAGLATAFSNNCQISRHEMADICAKCERYIGTQGGGMDQSISFLAEKGTAKLISFNPLRAEDVILPDGAVFVITNSCVKMEKAATAHFNIRVAECKIATQILAKHKSIDRTDIKKFIDVQNALKASFSEMLSLVKEVFHTEPYTREEICRLLEITDDVLKTSLLSQNTQDVQSFKLYQRSKHVFGEAYRVHQFKDVCNNKSDSNKLSTLGNLMTESHMSCSELYECSCPQLDTLTQLCRDAGALGSRLTGAGWGGCAVSLVPEKSVPNFLNQVQAGYYNKMSGINTENVMFASQPGGGAQVYTM</sequence>
<reference evidence="9" key="1">
    <citation type="submission" date="2020-04" db="EMBL/GenBank/DDBJ databases">
        <authorList>
            <person name="Neveu A P."/>
        </authorList>
    </citation>
    <scope>NUCLEOTIDE SEQUENCE</scope>
    <source>
        <tissue evidence="9">Whole embryo</tissue>
    </source>
</reference>
<keyword evidence="5" id="KW-0067">ATP-binding</keyword>
<dbReference type="SUPFAM" id="SSF55060">
    <property type="entry name" value="GHMP Kinase, C-terminal domain"/>
    <property type="match status" value="1"/>
</dbReference>
<dbReference type="InterPro" id="IPR019539">
    <property type="entry name" value="GalKase_N"/>
</dbReference>
<dbReference type="InterPro" id="IPR006204">
    <property type="entry name" value="GHMP_kinase_N_dom"/>
</dbReference>
<dbReference type="GO" id="GO:0005829">
    <property type="term" value="C:cytosol"/>
    <property type="evidence" value="ECO:0007669"/>
    <property type="project" value="TreeGrafter"/>
</dbReference>
<dbReference type="PROSITE" id="PS00627">
    <property type="entry name" value="GHMP_KINASES_ATP"/>
    <property type="match status" value="1"/>
</dbReference>
<dbReference type="Pfam" id="PF10509">
    <property type="entry name" value="GalKase_gal_bdg"/>
    <property type="match status" value="1"/>
</dbReference>
<accession>A0A6F9DDA6</accession>
<dbReference type="Gene3D" id="3.30.70.3170">
    <property type="match status" value="1"/>
</dbReference>
<dbReference type="Pfam" id="PF00288">
    <property type="entry name" value="GHMP_kinases_N"/>
    <property type="match status" value="1"/>
</dbReference>
<feature type="domain" description="Galactokinase N-terminal" evidence="8">
    <location>
        <begin position="28"/>
        <end position="75"/>
    </location>
</feature>
<evidence type="ECO:0000256" key="5">
    <source>
        <dbReference type="ARBA" id="ARBA00022840"/>
    </source>
</evidence>
<dbReference type="EMBL" id="LR785349">
    <property type="protein sequence ID" value="CAB3248206.1"/>
    <property type="molecule type" value="mRNA"/>
</dbReference>
<dbReference type="Pfam" id="PF08544">
    <property type="entry name" value="GHMP_kinases_C"/>
    <property type="match status" value="1"/>
</dbReference>
<dbReference type="Gene3D" id="3.30.230.10">
    <property type="match status" value="1"/>
</dbReference>
<dbReference type="InterPro" id="IPR020568">
    <property type="entry name" value="Ribosomal_Su5_D2-typ_SF"/>
</dbReference>
<dbReference type="AlphaFoldDB" id="A0A6F9DDA6"/>
<name>A0A6F9DDA6_9ASCI</name>
<dbReference type="InterPro" id="IPR036554">
    <property type="entry name" value="GHMP_kinase_C_sf"/>
</dbReference>
<dbReference type="SUPFAM" id="SSF54211">
    <property type="entry name" value="Ribosomal protein S5 domain 2-like"/>
    <property type="match status" value="1"/>
</dbReference>
<evidence type="ECO:0000259" key="6">
    <source>
        <dbReference type="Pfam" id="PF00288"/>
    </source>
</evidence>
<keyword evidence="3" id="KW-0547">Nucleotide-binding</keyword>
<evidence type="ECO:0000259" key="8">
    <source>
        <dbReference type="Pfam" id="PF10509"/>
    </source>
</evidence>
<evidence type="ECO:0000259" key="7">
    <source>
        <dbReference type="Pfam" id="PF08544"/>
    </source>
</evidence>
<dbReference type="InterPro" id="IPR006203">
    <property type="entry name" value="GHMP_knse_ATP-bd_CS"/>
</dbReference>
<feature type="domain" description="GHMP kinase N-terminal" evidence="6">
    <location>
        <begin position="126"/>
        <end position="199"/>
    </location>
</feature>
<dbReference type="PRINTS" id="PR00473">
    <property type="entry name" value="GALCTOKINASE"/>
</dbReference>
<dbReference type="NCBIfam" id="TIGR00131">
    <property type="entry name" value="gal_kin"/>
    <property type="match status" value="1"/>
</dbReference>